<dbReference type="InterPro" id="IPR023210">
    <property type="entry name" value="NADP_OxRdtase_dom"/>
</dbReference>
<dbReference type="Gene3D" id="3.20.20.100">
    <property type="entry name" value="NADP-dependent oxidoreductase domain"/>
    <property type="match status" value="1"/>
</dbReference>
<evidence type="ECO:0000256" key="5">
    <source>
        <dbReference type="SAM" id="SignalP"/>
    </source>
</evidence>
<evidence type="ECO:0000259" key="6">
    <source>
        <dbReference type="Pfam" id="PF00248"/>
    </source>
</evidence>
<feature type="signal peptide" evidence="5">
    <location>
        <begin position="1"/>
        <end position="21"/>
    </location>
</feature>
<dbReference type="GO" id="GO:0016491">
    <property type="term" value="F:oxidoreductase activity"/>
    <property type="evidence" value="ECO:0007669"/>
    <property type="project" value="UniProtKB-KW"/>
</dbReference>
<keyword evidence="5" id="KW-0732">Signal</keyword>
<feature type="domain" description="NADP-dependent oxidoreductase" evidence="6">
    <location>
        <begin position="152"/>
        <end position="429"/>
    </location>
</feature>
<evidence type="ECO:0000313" key="7">
    <source>
        <dbReference type="EMBL" id="CAG6609977.1"/>
    </source>
</evidence>
<name>A0A8D8LQ57_9HEMI</name>
<dbReference type="PROSITE" id="PS51257">
    <property type="entry name" value="PROKAR_LIPOPROTEIN"/>
    <property type="match status" value="1"/>
</dbReference>
<sequence>MKNPLLVLLVLAVACFPTILTLPTESAGSVTTTSTSPVTTTSTNPVTTTSTNPVTTTSTNPVTTSSTNPVTTTSTNTVTTTSADSVTTDNFTETTTVTLSDTTETIAATNFVTDLHSVIKLRTRLFDPTKISATTEMKYIQLPNDAGLMPVVGYGTWQAKDEDLEKALEAALEAGYRHIDTATVYENEHVIGNVLDRWMKAGKVKREELFIVTKLPPSGNRPSNVESFIKKSLEKLKVDYLDLYLVHTPFSFAEGPEVHPVNEDGTFKLDLTTDHIAVWKEMEKQVDAGRTKAIGLSNFNKTQISRVLKEARIPPANLQVELHVYFQQKELQAFCKEHNITMVAYSPLGSQGTGKLFGIDIPNLMENPVVKKIAEKHSRKPAQVLLKFIVQNDIAVIPKSTNPERLKQNINILDFQLSDEDMTELTALDQGKEGRILDFSFIKGVKDHPEFPF</sequence>
<dbReference type="InterPro" id="IPR020471">
    <property type="entry name" value="AKR"/>
</dbReference>
<organism evidence="7">
    <name type="scientific">Cacopsylla melanoneura</name>
    <dbReference type="NCBI Taxonomy" id="428564"/>
    <lineage>
        <taxon>Eukaryota</taxon>
        <taxon>Metazoa</taxon>
        <taxon>Ecdysozoa</taxon>
        <taxon>Arthropoda</taxon>
        <taxon>Hexapoda</taxon>
        <taxon>Insecta</taxon>
        <taxon>Pterygota</taxon>
        <taxon>Neoptera</taxon>
        <taxon>Paraneoptera</taxon>
        <taxon>Hemiptera</taxon>
        <taxon>Sternorrhyncha</taxon>
        <taxon>Psylloidea</taxon>
        <taxon>Psyllidae</taxon>
        <taxon>Psyllinae</taxon>
        <taxon>Cacopsylla</taxon>
    </lineage>
</organism>
<dbReference type="EMBL" id="HBUF01016667">
    <property type="protein sequence ID" value="CAG6609977.1"/>
    <property type="molecule type" value="Transcribed_RNA"/>
</dbReference>
<feature type="region of interest" description="Disordered" evidence="4">
    <location>
        <begin position="26"/>
        <end position="82"/>
    </location>
</feature>
<dbReference type="AlphaFoldDB" id="A0A8D8LQ57"/>
<protein>
    <submittedName>
        <fullName evidence="7">Alcohol dehydrogenase [NADP(+)]</fullName>
    </submittedName>
</protein>
<feature type="chain" id="PRO_5034060433" evidence="5">
    <location>
        <begin position="22"/>
        <end position="453"/>
    </location>
</feature>
<dbReference type="SUPFAM" id="SSF51430">
    <property type="entry name" value="NAD(P)-linked oxidoreductase"/>
    <property type="match status" value="1"/>
</dbReference>
<evidence type="ECO:0000256" key="4">
    <source>
        <dbReference type="SAM" id="MobiDB-lite"/>
    </source>
</evidence>
<feature type="compositionally biased region" description="Low complexity" evidence="4">
    <location>
        <begin position="29"/>
        <end position="82"/>
    </location>
</feature>
<comment type="similarity">
    <text evidence="1">Belongs to the aldo/keto reductase family.</text>
</comment>
<reference evidence="7" key="1">
    <citation type="submission" date="2021-05" db="EMBL/GenBank/DDBJ databases">
        <authorList>
            <person name="Alioto T."/>
            <person name="Alioto T."/>
            <person name="Gomez Garrido J."/>
        </authorList>
    </citation>
    <scope>NUCLEOTIDE SEQUENCE</scope>
</reference>
<keyword evidence="3" id="KW-0560">Oxidoreductase</keyword>
<dbReference type="PANTHER" id="PTHR11732">
    <property type="entry name" value="ALDO/KETO REDUCTASE"/>
    <property type="match status" value="1"/>
</dbReference>
<dbReference type="InterPro" id="IPR036812">
    <property type="entry name" value="NAD(P)_OxRdtase_dom_sf"/>
</dbReference>
<proteinExistence type="inferred from homology"/>
<dbReference type="Pfam" id="PF00248">
    <property type="entry name" value="Aldo_ket_red"/>
    <property type="match status" value="1"/>
</dbReference>
<dbReference type="InterPro" id="IPR018170">
    <property type="entry name" value="Aldo/ket_reductase_CS"/>
</dbReference>
<accession>A0A8D8LQ57</accession>
<dbReference type="FunFam" id="3.20.20.100:FF:000006">
    <property type="entry name" value="Aldo-keto reductase family 1 member A1"/>
    <property type="match status" value="1"/>
</dbReference>
<dbReference type="PRINTS" id="PR00069">
    <property type="entry name" value="ALDKETRDTASE"/>
</dbReference>
<dbReference type="PROSITE" id="PS00062">
    <property type="entry name" value="ALDOKETO_REDUCTASE_2"/>
    <property type="match status" value="1"/>
</dbReference>
<evidence type="ECO:0000256" key="3">
    <source>
        <dbReference type="ARBA" id="ARBA00023002"/>
    </source>
</evidence>
<keyword evidence="2" id="KW-0521">NADP</keyword>
<evidence type="ECO:0000256" key="1">
    <source>
        <dbReference type="ARBA" id="ARBA00007905"/>
    </source>
</evidence>
<evidence type="ECO:0000256" key="2">
    <source>
        <dbReference type="ARBA" id="ARBA00022857"/>
    </source>
</evidence>
<dbReference type="PROSITE" id="PS00798">
    <property type="entry name" value="ALDOKETO_REDUCTASE_1"/>
    <property type="match status" value="1"/>
</dbReference>
<dbReference type="PROSITE" id="PS00063">
    <property type="entry name" value="ALDOKETO_REDUCTASE_3"/>
    <property type="match status" value="1"/>
</dbReference>